<feature type="domain" description="Tachylectin 2" evidence="1">
    <location>
        <begin position="9"/>
        <end position="139"/>
    </location>
</feature>
<dbReference type="InterPro" id="IPR036813">
    <property type="entry name" value="Tachylectin2_sf"/>
</dbReference>
<dbReference type="EMBL" id="JBIRUI010000001">
    <property type="protein sequence ID" value="MFI1712262.1"/>
    <property type="molecule type" value="Genomic_DNA"/>
</dbReference>
<sequence length="268" mass="29697">MHYNPVLPLYGIKSNGDLHWYGHDGWEEGTADWFGGAGGYRIGDGWDMYDTVFGGRRGAIYGIKPNGDMHWYRHDGRENGAVLWTAGSGGNQIGEGWDMYDTVFYGGDSVIYGIKPNGDLHWYLHEGWEEGTADWIAGAGGNKIGEGWGIYDTVFCGEAGAIFGIKPNGDMYWYHHDGWSDGTARWTAGEGLKISGGWDIYNSVFGGYEGHIYGIKPNGDLQWYAYRGWQGEGDIKWTAGEGGLKVASGWDVYDTAFTGQLYYLPIEE</sequence>
<dbReference type="Gene3D" id="2.115.10.10">
    <property type="entry name" value="Tachylectin 2"/>
    <property type="match status" value="1"/>
</dbReference>
<evidence type="ECO:0000313" key="2">
    <source>
        <dbReference type="EMBL" id="MFI1712262.1"/>
    </source>
</evidence>
<dbReference type="Proteomes" id="UP001611339">
    <property type="component" value="Unassembled WGS sequence"/>
</dbReference>
<evidence type="ECO:0000259" key="1">
    <source>
        <dbReference type="Pfam" id="PF14517"/>
    </source>
</evidence>
<proteinExistence type="predicted"/>
<organism evidence="2 3">
    <name type="scientific">Streptomyces litmocidini</name>
    <dbReference type="NCBI Taxonomy" id="67318"/>
    <lineage>
        <taxon>Bacteria</taxon>
        <taxon>Bacillati</taxon>
        <taxon>Actinomycetota</taxon>
        <taxon>Actinomycetes</taxon>
        <taxon>Kitasatosporales</taxon>
        <taxon>Streptomycetaceae</taxon>
        <taxon>Streptomyces</taxon>
    </lineage>
</organism>
<comment type="caution">
    <text evidence="2">The sequence shown here is derived from an EMBL/GenBank/DDBJ whole genome shotgun (WGS) entry which is preliminary data.</text>
</comment>
<evidence type="ECO:0000313" key="3">
    <source>
        <dbReference type="Proteomes" id="UP001611339"/>
    </source>
</evidence>
<accession>A0ABW7TY08</accession>
<dbReference type="RefSeq" id="WP_398706575.1">
    <property type="nucleotide sequence ID" value="NZ_JBIRUI010000001.1"/>
</dbReference>
<keyword evidence="3" id="KW-1185">Reference proteome</keyword>
<name>A0ABW7TY08_9ACTN</name>
<dbReference type="InterPro" id="IPR023294">
    <property type="entry name" value="Tachylectin2"/>
</dbReference>
<dbReference type="Gene3D" id="2.20.25.650">
    <property type="entry name" value="Tachylectin-2-like"/>
    <property type="match status" value="1"/>
</dbReference>
<dbReference type="SUPFAM" id="SSF50934">
    <property type="entry name" value="Tachylectin-2"/>
    <property type="match status" value="1"/>
</dbReference>
<reference evidence="2 3" key="1">
    <citation type="submission" date="2024-10" db="EMBL/GenBank/DDBJ databases">
        <title>The Natural Products Discovery Center: Release of the First 8490 Sequenced Strains for Exploring Actinobacteria Biosynthetic Diversity.</title>
        <authorList>
            <person name="Kalkreuter E."/>
            <person name="Kautsar S.A."/>
            <person name="Yang D."/>
            <person name="Bader C.D."/>
            <person name="Teijaro C.N."/>
            <person name="Fluegel L."/>
            <person name="Davis C.M."/>
            <person name="Simpson J.R."/>
            <person name="Lauterbach L."/>
            <person name="Steele A.D."/>
            <person name="Gui C."/>
            <person name="Meng S."/>
            <person name="Li G."/>
            <person name="Viehrig K."/>
            <person name="Ye F."/>
            <person name="Su P."/>
            <person name="Kiefer A.F."/>
            <person name="Nichols A."/>
            <person name="Cepeda A.J."/>
            <person name="Yan W."/>
            <person name="Fan B."/>
            <person name="Jiang Y."/>
            <person name="Adhikari A."/>
            <person name="Zheng C.-J."/>
            <person name="Schuster L."/>
            <person name="Cowan T.M."/>
            <person name="Smanski M.J."/>
            <person name="Chevrette M.G."/>
            <person name="De Carvalho L.P.S."/>
            <person name="Shen B."/>
        </authorList>
    </citation>
    <scope>NUCLEOTIDE SEQUENCE [LARGE SCALE GENOMIC DNA]</scope>
    <source>
        <strain evidence="2 3">NPDC020602</strain>
    </source>
</reference>
<protein>
    <submittedName>
        <fullName evidence="2">Tachylectin-related carbohydrate-binding protein</fullName>
    </submittedName>
</protein>
<dbReference type="Pfam" id="PF14517">
    <property type="entry name" value="Tachylectin"/>
    <property type="match status" value="1"/>
</dbReference>
<gene>
    <name evidence="2" type="ORF">ACH407_01570</name>
</gene>